<comment type="caution">
    <text evidence="10">The sequence shown here is derived from an EMBL/GenBank/DDBJ whole genome shotgun (WGS) entry which is preliminary data.</text>
</comment>
<reference evidence="10 11" key="1">
    <citation type="submission" date="2024-06" db="EMBL/GenBank/DDBJ databases">
        <title>Flavobacterium spp. isolated from glacier.</title>
        <authorList>
            <person name="Han D."/>
        </authorList>
    </citation>
    <scope>NUCLEOTIDE SEQUENCE [LARGE SCALE GENOMIC DNA]</scope>
    <source>
        <strain evidence="10 11">LS2P90</strain>
    </source>
</reference>
<gene>
    <name evidence="10" type="ORF">ACFX5E_11800</name>
</gene>
<dbReference type="CDD" id="cd00118">
    <property type="entry name" value="LysM"/>
    <property type="match status" value="4"/>
</dbReference>
<dbReference type="Gene3D" id="3.10.350.10">
    <property type="entry name" value="LysM domain"/>
    <property type="match status" value="4"/>
</dbReference>
<dbReference type="InterPro" id="IPR038765">
    <property type="entry name" value="Papain-like_cys_pep_sf"/>
</dbReference>
<dbReference type="RefSeq" id="WP_379855363.1">
    <property type="nucleotide sequence ID" value="NZ_JBHZPZ010000013.1"/>
</dbReference>
<dbReference type="PROSITE" id="PS51782">
    <property type="entry name" value="LYSM"/>
    <property type="match status" value="4"/>
</dbReference>
<proteinExistence type="inferred from homology"/>
<protein>
    <submittedName>
        <fullName evidence="10">LysM peptidoglycan-binding domain-containing protein</fullName>
    </submittedName>
</protein>
<evidence type="ECO:0000256" key="5">
    <source>
        <dbReference type="ARBA" id="ARBA00022801"/>
    </source>
</evidence>
<dbReference type="PANTHER" id="PTHR47360:SF1">
    <property type="entry name" value="ENDOPEPTIDASE NLPC-RELATED"/>
    <property type="match status" value="1"/>
</dbReference>
<sequence>MSLKLVITLFLFNSIVLFSQEKTKKHTIVKGETVSSIAEKYEVNPSEIYKLNPKAKNLLKLNSVLLIPTSAEKNTNAKTKIAANYSGKEHEVLVKETLYGIAKEYGITLKELNQANPTLETSGLKIGQKITIPGNAKSNTEIAVSPHSKKTSQNTQVEVTSENTNSSSEVTIIEVLPKESKYSIAKKYGISLKELDKVNPAIGVKSLRVGQKINIPTNASIVAEVAVVSEESKPVLEEATIANTQSKKDSSKEEEVIVPQSKKEKLTAEIVGEIQPSAILNSTTQEDIIREVLPKETKYGIAKEYGITVQELEKQNPEVKKSLPVGYKLNIHSSNVPKEEIAVVVNAEINKNEVSKNENSTAENNTIETTKSEIKSFVSMARNSDFLDQLIEKAAENIGTRYQTGGTSKSGFDCSGLMCNTFGAFDIKLPRSSIEQSGFGNKVEAEEAKKGDLIFFKTNGRNQINHVGMVVEVCDGEIKFIHASVGNGVIISSTKENYYKKKVVQVNRVL</sequence>
<keyword evidence="5" id="KW-0378">Hydrolase</keyword>
<accession>A0ABW6HZG1</accession>
<keyword evidence="4" id="KW-0677">Repeat</keyword>
<feature type="domain" description="NlpC/P60" evidence="9">
    <location>
        <begin position="384"/>
        <end position="510"/>
    </location>
</feature>
<evidence type="ECO:0000256" key="1">
    <source>
        <dbReference type="ARBA" id="ARBA00007074"/>
    </source>
</evidence>
<dbReference type="SMART" id="SM00257">
    <property type="entry name" value="LysM"/>
    <property type="match status" value="4"/>
</dbReference>
<name>A0ABW6HZG1_9FLAO</name>
<evidence type="ECO:0000256" key="4">
    <source>
        <dbReference type="ARBA" id="ARBA00022737"/>
    </source>
</evidence>
<evidence type="ECO:0000256" key="7">
    <source>
        <dbReference type="SAM" id="MobiDB-lite"/>
    </source>
</evidence>
<dbReference type="Gene3D" id="3.90.1720.10">
    <property type="entry name" value="endopeptidase domain like (from Nostoc punctiforme)"/>
    <property type="match status" value="1"/>
</dbReference>
<evidence type="ECO:0000256" key="2">
    <source>
        <dbReference type="ARBA" id="ARBA00022670"/>
    </source>
</evidence>
<feature type="region of interest" description="Disordered" evidence="7">
    <location>
        <begin position="141"/>
        <end position="163"/>
    </location>
</feature>
<feature type="domain" description="LysM" evidence="8">
    <location>
        <begin position="88"/>
        <end position="132"/>
    </location>
</feature>
<evidence type="ECO:0000259" key="8">
    <source>
        <dbReference type="PROSITE" id="PS51782"/>
    </source>
</evidence>
<dbReference type="InterPro" id="IPR000064">
    <property type="entry name" value="NLP_P60_dom"/>
</dbReference>
<evidence type="ECO:0000256" key="6">
    <source>
        <dbReference type="ARBA" id="ARBA00022807"/>
    </source>
</evidence>
<keyword evidence="6" id="KW-0788">Thiol protease</keyword>
<keyword evidence="3" id="KW-0732">Signal</keyword>
<dbReference type="SUPFAM" id="SSF54001">
    <property type="entry name" value="Cysteine proteinases"/>
    <property type="match status" value="1"/>
</dbReference>
<dbReference type="InterPro" id="IPR018392">
    <property type="entry name" value="LysM"/>
</dbReference>
<evidence type="ECO:0000256" key="3">
    <source>
        <dbReference type="ARBA" id="ARBA00022729"/>
    </source>
</evidence>
<feature type="domain" description="LysM" evidence="8">
    <location>
        <begin position="171"/>
        <end position="215"/>
    </location>
</feature>
<evidence type="ECO:0000313" key="11">
    <source>
        <dbReference type="Proteomes" id="UP001600109"/>
    </source>
</evidence>
<dbReference type="InterPro" id="IPR052062">
    <property type="entry name" value="Murein_DD/LD_carboxypeptidase"/>
</dbReference>
<dbReference type="PROSITE" id="PS51935">
    <property type="entry name" value="NLPC_P60"/>
    <property type="match status" value="1"/>
</dbReference>
<keyword evidence="2" id="KW-0645">Protease</keyword>
<dbReference type="EMBL" id="JBHZPZ010000013">
    <property type="protein sequence ID" value="MFE3868754.1"/>
    <property type="molecule type" value="Genomic_DNA"/>
</dbReference>
<evidence type="ECO:0000259" key="9">
    <source>
        <dbReference type="PROSITE" id="PS51935"/>
    </source>
</evidence>
<keyword evidence="11" id="KW-1185">Reference proteome</keyword>
<dbReference type="PANTHER" id="PTHR47360">
    <property type="entry name" value="MUREIN DD-ENDOPEPTIDASE MEPS/MUREIN LD-CARBOXYPEPTIDASE"/>
    <property type="match status" value="1"/>
</dbReference>
<dbReference type="InterPro" id="IPR036779">
    <property type="entry name" value="LysM_dom_sf"/>
</dbReference>
<comment type="similarity">
    <text evidence="1">Belongs to the peptidase C40 family.</text>
</comment>
<dbReference type="SUPFAM" id="SSF54106">
    <property type="entry name" value="LysM domain"/>
    <property type="match status" value="4"/>
</dbReference>
<evidence type="ECO:0000313" key="10">
    <source>
        <dbReference type="EMBL" id="MFE3868754.1"/>
    </source>
</evidence>
<dbReference type="Proteomes" id="UP001600109">
    <property type="component" value="Unassembled WGS sequence"/>
</dbReference>
<feature type="domain" description="LysM" evidence="8">
    <location>
        <begin position="288"/>
        <end position="331"/>
    </location>
</feature>
<feature type="domain" description="LysM" evidence="8">
    <location>
        <begin position="24"/>
        <end position="67"/>
    </location>
</feature>
<dbReference type="Pfam" id="PF00877">
    <property type="entry name" value="NLPC_P60"/>
    <property type="match status" value="1"/>
</dbReference>
<dbReference type="Pfam" id="PF01476">
    <property type="entry name" value="LysM"/>
    <property type="match status" value="4"/>
</dbReference>
<organism evidence="10 11">
    <name type="scientific">Flavobacterium xylosi</name>
    <dbReference type="NCBI Taxonomy" id="3230415"/>
    <lineage>
        <taxon>Bacteria</taxon>
        <taxon>Pseudomonadati</taxon>
        <taxon>Bacteroidota</taxon>
        <taxon>Flavobacteriia</taxon>
        <taxon>Flavobacteriales</taxon>
        <taxon>Flavobacteriaceae</taxon>
        <taxon>Flavobacterium</taxon>
    </lineage>
</organism>